<name>A0A318PRV9_9PROT</name>
<evidence type="ECO:0000313" key="1">
    <source>
        <dbReference type="EMBL" id="MCW4590690.1"/>
    </source>
</evidence>
<evidence type="ECO:0000313" key="3">
    <source>
        <dbReference type="Proteomes" id="UP000248301"/>
    </source>
</evidence>
<dbReference type="OrthoDB" id="7277460at2"/>
<protein>
    <submittedName>
        <fullName evidence="2">Uncharacterized protein</fullName>
    </submittedName>
</protein>
<comment type="caution">
    <text evidence="2">The sequence shown here is derived from an EMBL/GenBank/DDBJ whole genome shotgun (WGS) entry which is preliminary data.</text>
</comment>
<dbReference type="Proteomes" id="UP000248301">
    <property type="component" value="Unassembled WGS sequence"/>
</dbReference>
<organism evidence="2 3">
    <name type="scientific">Gluconacetobacter entanii</name>
    <dbReference type="NCBI Taxonomy" id="108528"/>
    <lineage>
        <taxon>Bacteria</taxon>
        <taxon>Pseudomonadati</taxon>
        <taxon>Pseudomonadota</taxon>
        <taxon>Alphaproteobacteria</taxon>
        <taxon>Acetobacterales</taxon>
        <taxon>Acetobacteraceae</taxon>
        <taxon>Gluconacetobacter</taxon>
    </lineage>
</organism>
<proteinExistence type="predicted"/>
<dbReference type="AlphaFoldDB" id="A0A318PRV9"/>
<dbReference type="EMBL" id="NKUF01000025">
    <property type="protein sequence ID" value="PYD62704.1"/>
    <property type="molecule type" value="Genomic_DNA"/>
</dbReference>
<keyword evidence="4" id="KW-1185">Reference proteome</keyword>
<accession>A0A318PRV9</accession>
<dbReference type="Proteomes" id="UP001526337">
    <property type="component" value="Unassembled WGS sequence"/>
</dbReference>
<dbReference type="RefSeq" id="WP_110914024.1">
    <property type="nucleotide sequence ID" value="NZ_JABJWD010000047.1"/>
</dbReference>
<gene>
    <name evidence="2" type="ORF">CFR72_11100</name>
    <name evidence="1" type="ORF">NO263_08865</name>
</gene>
<dbReference type="EMBL" id="JANGSQ010000102">
    <property type="protein sequence ID" value="MCW4590690.1"/>
    <property type="molecule type" value="Genomic_DNA"/>
</dbReference>
<reference evidence="1 4" key="2">
    <citation type="submission" date="2022-07" db="EMBL/GenBank/DDBJ databases">
        <title>Genome stability of Gluconacetobacter entanii AV429.</title>
        <authorList>
            <person name="Trcek J."/>
            <person name="Cepec E."/>
        </authorList>
    </citation>
    <scope>NUCLEOTIDE SEQUENCE [LARGE SCALE GENOMIC DNA]</scope>
    <source>
        <strain evidence="1 4">AV429_2022</strain>
    </source>
</reference>
<evidence type="ECO:0000313" key="4">
    <source>
        <dbReference type="Proteomes" id="UP001526337"/>
    </source>
</evidence>
<sequence>MLESTIIEIDGIFVGTAIVLTNVVGRRFYATHDSVRALHNVVLPDLSSLRRRVASLFRAAARPAP</sequence>
<reference evidence="2 3" key="1">
    <citation type="submission" date="2017-07" db="EMBL/GenBank/DDBJ databases">
        <title>A draft genome sequence of Gluconacetobacter entanii LTH 4560.</title>
        <authorList>
            <person name="Skraban J."/>
            <person name="Cleenwerck I."/>
            <person name="Vandamme P."/>
            <person name="Trcek J."/>
        </authorList>
    </citation>
    <scope>NUCLEOTIDE SEQUENCE [LARGE SCALE GENOMIC DNA]</scope>
    <source>
        <strain evidence="2 3">LTH 4560</strain>
    </source>
</reference>
<evidence type="ECO:0000313" key="2">
    <source>
        <dbReference type="EMBL" id="PYD62704.1"/>
    </source>
</evidence>